<proteinExistence type="predicted"/>
<keyword evidence="1" id="KW-0175">Coiled coil</keyword>
<feature type="region of interest" description="Disordered" evidence="2">
    <location>
        <begin position="79"/>
        <end position="149"/>
    </location>
</feature>
<evidence type="ECO:0000313" key="4">
    <source>
        <dbReference type="Proteomes" id="UP001430356"/>
    </source>
</evidence>
<keyword evidence="4" id="KW-1185">Reference proteome</keyword>
<feature type="region of interest" description="Disordered" evidence="2">
    <location>
        <begin position="245"/>
        <end position="323"/>
    </location>
</feature>
<feature type="region of interest" description="Disordered" evidence="2">
    <location>
        <begin position="683"/>
        <end position="789"/>
    </location>
</feature>
<feature type="compositionally biased region" description="Basic and acidic residues" evidence="2">
    <location>
        <begin position="245"/>
        <end position="255"/>
    </location>
</feature>
<reference evidence="3 4" key="1">
    <citation type="journal article" date="2021" name="MBio">
        <title>A New Model Trypanosomatid, Novymonas esmeraldas: Genomic Perception of Its 'Candidatus Pandoraea novymonadis' Endosymbiont.</title>
        <authorList>
            <person name="Zakharova A."/>
            <person name="Saura A."/>
            <person name="Butenko A."/>
            <person name="Podesvova L."/>
            <person name="Warmusova S."/>
            <person name="Kostygov A.Y."/>
            <person name="Nenarokova A."/>
            <person name="Lukes J."/>
            <person name="Opperdoes F.R."/>
            <person name="Yurchenko V."/>
        </authorList>
    </citation>
    <scope>NUCLEOTIDE SEQUENCE [LARGE SCALE GENOMIC DNA]</scope>
    <source>
        <strain evidence="3 4">E262AT.01</strain>
    </source>
</reference>
<protein>
    <submittedName>
        <fullName evidence="3">Uncharacterized protein</fullName>
    </submittedName>
</protein>
<name>A0AAW0ERG1_9TRYP</name>
<feature type="compositionally biased region" description="Acidic residues" evidence="2">
    <location>
        <begin position="24"/>
        <end position="34"/>
    </location>
</feature>
<accession>A0AAW0ERG1</accession>
<feature type="coiled-coil region" evidence="1">
    <location>
        <begin position="515"/>
        <end position="553"/>
    </location>
</feature>
<evidence type="ECO:0000256" key="2">
    <source>
        <dbReference type="SAM" id="MobiDB-lite"/>
    </source>
</evidence>
<feature type="compositionally biased region" description="Basic and acidic residues" evidence="2">
    <location>
        <begin position="264"/>
        <end position="273"/>
    </location>
</feature>
<feature type="compositionally biased region" description="Low complexity" evidence="2">
    <location>
        <begin position="113"/>
        <end position="144"/>
    </location>
</feature>
<feature type="region of interest" description="Disordered" evidence="2">
    <location>
        <begin position="487"/>
        <end position="515"/>
    </location>
</feature>
<feature type="compositionally biased region" description="Basic and acidic residues" evidence="2">
    <location>
        <begin position="502"/>
        <end position="515"/>
    </location>
</feature>
<feature type="compositionally biased region" description="Pro residues" evidence="2">
    <location>
        <begin position="715"/>
        <end position="728"/>
    </location>
</feature>
<gene>
    <name evidence="3" type="ORF">NESM_000543100</name>
</gene>
<evidence type="ECO:0000313" key="3">
    <source>
        <dbReference type="EMBL" id="KAK7196087.1"/>
    </source>
</evidence>
<evidence type="ECO:0000256" key="1">
    <source>
        <dbReference type="SAM" id="Coils"/>
    </source>
</evidence>
<sequence>MRGQRERRPPWQPPTRRAPFTAGDEAEEDDEEEERYLHHATHTSSSGITLLSPIPAHAPAATASNTSSSLSAYGADLAAAHRPLRPPPPLGAAVTGTSAAVQRGDQRVRRARQPSSSAPSRHGSRSSTNTTASSSPSSSAHSRPPSVPLARHDAAVPVTHWRAASTHARGAGAVDMAGSSALLEHYHVLELEEQLRYWRQRALHVEGRALRRERALQSRWEDEFAAAQAASESLIRKLLDKQRRLQHERQQREADDGAGVHSADTSRRPESTRRGCRTAASADSSATATSRSAARRGGSTSSSSSRCSRSSSSGAESDEATARTVAQLRRRIADLEDEKDSLRMKLAEAQSPHIHDDAAAQTTQQQQQQQQQLSYLRDLCHAAVDCVEHGRELRGCHAVLLRQRDAGASAADDDAPHEERESARVTEALHTAVEGQRSSDAPRSSTATTLPLLHALSDALVHLDAVLLTCVDDAVLVGEHMTRATAALAAAQQSRHPPGPARNEEHREAEGESRLREAREALVQERHRCTTLRAELDAAVADANARAREHQAQLAQRSMEWRDAAARAEDAHRTALQRTHAALEHDVADAARRVSAAEHNAMLHAQREEQWRTRLTATAEDRDAYAEKCAVLQGRLDLLQCQPHAVPAHASRRALAALLVDTPPTTQNLPRANASPLAGRVVGGARRSGLDSPPSAPRSPSRSLSYSPAADTRGAPPPSPPPPAPIEPTPATGDSWGSAATSATSTAQRLSSAPPVEVMQPSRLAVAPPRVDDDREHQPGRRGGDGPRAAVTAHMPALSASTSPVAADTPLARMRRWESKFQSILHPA</sequence>
<feature type="compositionally biased region" description="Low complexity" evidence="2">
    <location>
        <begin position="277"/>
        <end position="315"/>
    </location>
</feature>
<dbReference type="EMBL" id="JAECZO010000068">
    <property type="protein sequence ID" value="KAK7196087.1"/>
    <property type="molecule type" value="Genomic_DNA"/>
</dbReference>
<feature type="region of interest" description="Disordered" evidence="2">
    <location>
        <begin position="1"/>
        <end position="52"/>
    </location>
</feature>
<dbReference type="AlphaFoldDB" id="A0AAW0ERG1"/>
<feature type="compositionally biased region" description="Low complexity" evidence="2">
    <location>
        <begin position="729"/>
        <end position="753"/>
    </location>
</feature>
<organism evidence="3 4">
    <name type="scientific">Novymonas esmeraldas</name>
    <dbReference type="NCBI Taxonomy" id="1808958"/>
    <lineage>
        <taxon>Eukaryota</taxon>
        <taxon>Discoba</taxon>
        <taxon>Euglenozoa</taxon>
        <taxon>Kinetoplastea</taxon>
        <taxon>Metakinetoplastina</taxon>
        <taxon>Trypanosomatida</taxon>
        <taxon>Trypanosomatidae</taxon>
        <taxon>Novymonas</taxon>
    </lineage>
</organism>
<feature type="compositionally biased region" description="Low complexity" evidence="2">
    <location>
        <begin position="698"/>
        <end position="710"/>
    </location>
</feature>
<dbReference type="Proteomes" id="UP001430356">
    <property type="component" value="Unassembled WGS sequence"/>
</dbReference>
<comment type="caution">
    <text evidence="3">The sequence shown here is derived from an EMBL/GenBank/DDBJ whole genome shotgun (WGS) entry which is preliminary data.</text>
</comment>
<feature type="compositionally biased region" description="Basic and acidic residues" evidence="2">
    <location>
        <begin position="770"/>
        <end position="785"/>
    </location>
</feature>